<evidence type="ECO:0000256" key="1">
    <source>
        <dbReference type="PROSITE-ProRule" id="PRU01379"/>
    </source>
</evidence>
<name>U7V9J7_9FUSO</name>
<evidence type="ECO:0000259" key="2">
    <source>
        <dbReference type="PROSITE" id="PS52035"/>
    </source>
</evidence>
<dbReference type="InterPro" id="IPR000834">
    <property type="entry name" value="Peptidase_M14"/>
</dbReference>
<proteinExistence type="inferred from homology"/>
<dbReference type="Pfam" id="PF00246">
    <property type="entry name" value="Peptidase_M14"/>
    <property type="match status" value="1"/>
</dbReference>
<dbReference type="GO" id="GO:0006508">
    <property type="term" value="P:proteolysis"/>
    <property type="evidence" value="ECO:0007669"/>
    <property type="project" value="InterPro"/>
</dbReference>
<gene>
    <name evidence="3" type="ORF">HMPREF0202_01781</name>
</gene>
<evidence type="ECO:0000313" key="4">
    <source>
        <dbReference type="Proteomes" id="UP000017081"/>
    </source>
</evidence>
<comment type="caution">
    <text evidence="3">The sequence shown here is derived from an EMBL/GenBank/DDBJ whole genome shotgun (WGS) entry which is preliminary data.</text>
</comment>
<dbReference type="eggNOG" id="COG2866">
    <property type="taxonomic scope" value="Bacteria"/>
</dbReference>
<evidence type="ECO:0000313" key="3">
    <source>
        <dbReference type="EMBL" id="ERT68392.1"/>
    </source>
</evidence>
<dbReference type="Proteomes" id="UP000017081">
    <property type="component" value="Unassembled WGS sequence"/>
</dbReference>
<dbReference type="STRING" id="1319815.HMPREF0202_01781"/>
<dbReference type="GO" id="GO:0004181">
    <property type="term" value="F:metallocarboxypeptidase activity"/>
    <property type="evidence" value="ECO:0007669"/>
    <property type="project" value="InterPro"/>
</dbReference>
<dbReference type="Gene3D" id="3.40.630.10">
    <property type="entry name" value="Zn peptidases"/>
    <property type="match status" value="1"/>
</dbReference>
<dbReference type="GO" id="GO:0008270">
    <property type="term" value="F:zinc ion binding"/>
    <property type="evidence" value="ECO:0007669"/>
    <property type="project" value="InterPro"/>
</dbReference>
<feature type="active site" description="Proton donor/acceptor" evidence="1">
    <location>
        <position position="303"/>
    </location>
</feature>
<sequence>MKILIYFFVIVNYLFAFPGIDYKEPATVKKFFPSTPLVVSTPSIAPGRSTFTTQREMLDYLGAIHTKNSSTVVNLLGPTKDNNYLPVFVFSKGKELTFKNTSNGKPTVMLIAQQHGDEPMGCDVLMGTIKRIAQGGMNYLLDRVNIVIMPRINPDGAAKFTRVARKNIDINDDHQNFYTIEATSVSNMYDLFNPEVFVDLHEYIADKDSYSDIISGGALPYYDMLTLSPTNPNYPKNLNDYSRHLIILLKDEMGKSGYPIDYYYNPFIKPKNGQPLTLYRATSDCALARNAYGLRGSLSFLMELRGRGIGFENVERRLNTGLAAVQLLLERVYFKSDEVKNLVASERNLITNSNKKLELVDSSIQFPLINIETGALENTPAILVKQKN</sequence>
<organism evidence="3 4">
    <name type="scientific">Cetobacterium somerae ATCC BAA-474</name>
    <dbReference type="NCBI Taxonomy" id="1319815"/>
    <lineage>
        <taxon>Bacteria</taxon>
        <taxon>Fusobacteriati</taxon>
        <taxon>Fusobacteriota</taxon>
        <taxon>Fusobacteriia</taxon>
        <taxon>Fusobacteriales</taxon>
        <taxon>Fusobacteriaceae</taxon>
        <taxon>Cetobacterium</taxon>
    </lineage>
</organism>
<protein>
    <recommendedName>
        <fullName evidence="2">Peptidase M14 domain-containing protein</fullName>
    </recommendedName>
</protein>
<keyword evidence="4" id="KW-1185">Reference proteome</keyword>
<dbReference type="AlphaFoldDB" id="U7V9J7"/>
<dbReference type="EMBL" id="AXZF01000067">
    <property type="protein sequence ID" value="ERT68392.1"/>
    <property type="molecule type" value="Genomic_DNA"/>
</dbReference>
<dbReference type="SUPFAM" id="SSF53187">
    <property type="entry name" value="Zn-dependent exopeptidases"/>
    <property type="match status" value="1"/>
</dbReference>
<reference evidence="3 4" key="1">
    <citation type="submission" date="2013-08" db="EMBL/GenBank/DDBJ databases">
        <authorList>
            <person name="Weinstock G."/>
            <person name="Sodergren E."/>
            <person name="Wylie T."/>
            <person name="Fulton L."/>
            <person name="Fulton R."/>
            <person name="Fronick C."/>
            <person name="O'Laughlin M."/>
            <person name="Godfrey J."/>
            <person name="Miner T."/>
            <person name="Herter B."/>
            <person name="Appelbaum E."/>
            <person name="Cordes M."/>
            <person name="Lek S."/>
            <person name="Wollam A."/>
            <person name="Pepin K.H."/>
            <person name="Palsikar V.B."/>
            <person name="Mitreva M."/>
            <person name="Wilson R.K."/>
        </authorList>
    </citation>
    <scope>NUCLEOTIDE SEQUENCE [LARGE SCALE GENOMIC DNA]</scope>
    <source>
        <strain evidence="3 4">ATCC BAA-474</strain>
    </source>
</reference>
<dbReference type="PROSITE" id="PS52035">
    <property type="entry name" value="PEPTIDASE_M14"/>
    <property type="match status" value="1"/>
</dbReference>
<accession>U7V9J7</accession>
<dbReference type="RefSeq" id="WP_023051317.1">
    <property type="nucleotide sequence ID" value="NZ_CP173062.2"/>
</dbReference>
<dbReference type="HOGENOM" id="CLU_711142_0_0_0"/>
<feature type="domain" description="Peptidase M14" evidence="2">
    <location>
        <begin position="50"/>
        <end position="332"/>
    </location>
</feature>
<comment type="similarity">
    <text evidence="1">Belongs to the peptidase M14 family.</text>
</comment>